<reference evidence="5" key="3">
    <citation type="submission" date="2025-09" db="UniProtKB">
        <authorList>
            <consortium name="Ensembl"/>
        </authorList>
    </citation>
    <scope>IDENTIFICATION</scope>
</reference>
<dbReference type="Gene3D" id="2.60.40.10">
    <property type="entry name" value="Immunoglobulins"/>
    <property type="match status" value="4"/>
</dbReference>
<evidence type="ECO:0000256" key="3">
    <source>
        <dbReference type="ARBA" id="ARBA00023136"/>
    </source>
</evidence>
<dbReference type="GeneTree" id="ENSGT00950000182977"/>
<dbReference type="Pfam" id="PF07686">
    <property type="entry name" value="V-set"/>
    <property type="match status" value="3"/>
</dbReference>
<dbReference type="EMBL" id="AHAT01016684">
    <property type="status" value="NOT_ANNOTATED_CDS"/>
    <property type="molecule type" value="Genomic_DNA"/>
</dbReference>
<dbReference type="Ensembl" id="ENSLOCT00000014882.1">
    <property type="protein sequence ID" value="ENSLOCP00000014853.1"/>
    <property type="gene ID" value="ENSLOCG00000012073.1"/>
</dbReference>
<dbReference type="GO" id="GO:0007165">
    <property type="term" value="P:signal transduction"/>
    <property type="evidence" value="ECO:0000318"/>
    <property type="project" value="GO_Central"/>
</dbReference>
<dbReference type="PANTHER" id="PTHR11860">
    <property type="entry name" value="POLYMERIC-IMMUNOGLOBULIN RECEPTOR"/>
    <property type="match status" value="1"/>
</dbReference>
<comment type="subcellular location">
    <subcellularLocation>
        <location evidence="1">Membrane</location>
    </subcellularLocation>
</comment>
<dbReference type="STRING" id="7918.ENSLOCP00000014853"/>
<dbReference type="AlphaFoldDB" id="W5N2J4"/>
<reference evidence="6" key="1">
    <citation type="submission" date="2011-12" db="EMBL/GenBank/DDBJ databases">
        <title>The Draft Genome of Lepisosteus oculatus.</title>
        <authorList>
            <consortium name="The Broad Institute Genome Assembly &amp; Analysis Group"/>
            <consortium name="Computational R&amp;D Group"/>
            <consortium name="and Sequencing Platform"/>
            <person name="Di Palma F."/>
            <person name="Alfoldi J."/>
            <person name="Johnson J."/>
            <person name="Berlin A."/>
            <person name="Gnerre S."/>
            <person name="Jaffe D."/>
            <person name="MacCallum I."/>
            <person name="Young S."/>
            <person name="Walker B.J."/>
            <person name="Lander E.S."/>
            <person name="Lindblad-Toh K."/>
        </authorList>
    </citation>
    <scope>NUCLEOTIDE SEQUENCE [LARGE SCALE GENOMIC DNA]</scope>
</reference>
<proteinExistence type="predicted"/>
<evidence type="ECO:0000313" key="5">
    <source>
        <dbReference type="Ensembl" id="ENSLOCP00000014853.1"/>
    </source>
</evidence>
<dbReference type="Proteomes" id="UP000018468">
    <property type="component" value="Linkage group LG3"/>
</dbReference>
<dbReference type="PANTHER" id="PTHR11860:SF87">
    <property type="entry name" value="CMRF35-LIKE MOLECULE 8"/>
    <property type="match status" value="1"/>
</dbReference>
<dbReference type="InterPro" id="IPR013106">
    <property type="entry name" value="Ig_V-set"/>
</dbReference>
<dbReference type="HOGENOM" id="CLU_531644_0_0_1"/>
<keyword evidence="6" id="KW-1185">Reference proteome</keyword>
<accession>W5N2J4</accession>
<evidence type="ECO:0000313" key="6">
    <source>
        <dbReference type="Proteomes" id="UP000018468"/>
    </source>
</evidence>
<dbReference type="eggNOG" id="ENOG502QPKT">
    <property type="taxonomic scope" value="Eukaryota"/>
</dbReference>
<protein>
    <recommendedName>
        <fullName evidence="4">Ig-like domain-containing protein</fullName>
    </recommendedName>
</protein>
<organism evidence="5 6">
    <name type="scientific">Lepisosteus oculatus</name>
    <name type="common">Spotted gar</name>
    <dbReference type="NCBI Taxonomy" id="7918"/>
    <lineage>
        <taxon>Eukaryota</taxon>
        <taxon>Metazoa</taxon>
        <taxon>Chordata</taxon>
        <taxon>Craniata</taxon>
        <taxon>Vertebrata</taxon>
        <taxon>Euteleostomi</taxon>
        <taxon>Actinopterygii</taxon>
        <taxon>Neopterygii</taxon>
        <taxon>Holostei</taxon>
        <taxon>Semionotiformes</taxon>
        <taxon>Lepisosteidae</taxon>
        <taxon>Lepisosteus</taxon>
    </lineage>
</organism>
<feature type="domain" description="Ig-like" evidence="4">
    <location>
        <begin position="1"/>
        <end position="74"/>
    </location>
</feature>
<dbReference type="OMA" id="CIMIANT"/>
<evidence type="ECO:0000256" key="1">
    <source>
        <dbReference type="ARBA" id="ARBA00004370"/>
    </source>
</evidence>
<dbReference type="InterPro" id="IPR050671">
    <property type="entry name" value="CD300_family_receptors"/>
</dbReference>
<dbReference type="PROSITE" id="PS50835">
    <property type="entry name" value="IG_LIKE"/>
    <property type="match status" value="2"/>
</dbReference>
<dbReference type="GO" id="GO:0004888">
    <property type="term" value="F:transmembrane signaling receptor activity"/>
    <property type="evidence" value="ECO:0000318"/>
    <property type="project" value="GO_Central"/>
</dbReference>
<dbReference type="InterPro" id="IPR003599">
    <property type="entry name" value="Ig_sub"/>
</dbReference>
<keyword evidence="2" id="KW-0812">Transmembrane</keyword>
<dbReference type="SMART" id="SM00409">
    <property type="entry name" value="IG"/>
    <property type="match status" value="3"/>
</dbReference>
<dbReference type="InParanoid" id="W5N2J4"/>
<dbReference type="GO" id="GO:0005886">
    <property type="term" value="C:plasma membrane"/>
    <property type="evidence" value="ECO:0000318"/>
    <property type="project" value="GO_Central"/>
</dbReference>
<evidence type="ECO:0000259" key="4">
    <source>
        <dbReference type="PROSITE" id="PS50835"/>
    </source>
</evidence>
<dbReference type="InterPro" id="IPR013783">
    <property type="entry name" value="Ig-like_fold"/>
</dbReference>
<reference evidence="5" key="2">
    <citation type="submission" date="2025-08" db="UniProtKB">
        <authorList>
            <consortium name="Ensembl"/>
        </authorList>
    </citation>
    <scope>IDENTIFICATION</scope>
</reference>
<sequence>GGSVDVECRYGSSMTNYVKVWCQVFGGTCTDLATTDKGTNYHGMSIKDDKLNNKFIVTLSQLKEHDSGRYHCKVKKFKCLFNLSFFSCSVLAPETVIGTVGGSVIVDCSYSVKFTRYRKSWCQVHQSGSCNSIAEVNPGRVFSGRVTVQDDVKNKKVSVTLTRLQETDAGRYRCEFVLNGDSMTQQVELKVFNQPGLRVQETVSSESGGSVVINCEYSQEYMNKEKYWCKMQNGECKNLLYQKLSREVIMITDNQHNCSLTLSMTLLSWENAGQYSCIIKEIGRFISKNVELKIIDIKGPAIVNGTAGGSVMIECQYNEMYQYGYVKYWCKVGANGQCTRLKLYTRDDMRYRITQDGRSSITDQTWSESFVIAISMLKVSDEGLYRCGIETDPLLQHSTDVRLNVFPGKNTELPE</sequence>
<dbReference type="InterPro" id="IPR036179">
    <property type="entry name" value="Ig-like_dom_sf"/>
</dbReference>
<dbReference type="Bgee" id="ENSLOCG00000012073">
    <property type="expression patterns" value="Expressed in bone element and 3 other cell types or tissues"/>
</dbReference>
<dbReference type="SUPFAM" id="SSF48726">
    <property type="entry name" value="Immunoglobulin"/>
    <property type="match status" value="4"/>
</dbReference>
<evidence type="ECO:0000256" key="2">
    <source>
        <dbReference type="ARBA" id="ARBA00022692"/>
    </source>
</evidence>
<dbReference type="InterPro" id="IPR007110">
    <property type="entry name" value="Ig-like_dom"/>
</dbReference>
<feature type="domain" description="Ig-like" evidence="4">
    <location>
        <begin position="195"/>
        <end position="287"/>
    </location>
</feature>
<name>W5N2J4_LEPOC</name>
<keyword evidence="3" id="KW-0472">Membrane</keyword>